<accession>A0A5M9JQF1</accession>
<comment type="caution">
    <text evidence="3">The sequence shown here is derived from an EMBL/GenBank/DDBJ whole genome shotgun (WGS) entry which is preliminary data.</text>
</comment>
<evidence type="ECO:0000313" key="4">
    <source>
        <dbReference type="Proteomes" id="UP000322873"/>
    </source>
</evidence>
<dbReference type="AlphaFoldDB" id="A0A5M9JQF1"/>
<dbReference type="VEuPathDB" id="FungiDB:MFRU_011g00340"/>
<evidence type="ECO:0008006" key="5">
    <source>
        <dbReference type="Google" id="ProtNLM"/>
    </source>
</evidence>
<feature type="transmembrane region" description="Helical" evidence="1">
    <location>
        <begin position="56"/>
        <end position="81"/>
    </location>
</feature>
<protein>
    <recommendedName>
        <fullName evidence="5">Mid2 domain-containing protein</fullName>
    </recommendedName>
</protein>
<feature type="signal peptide" evidence="2">
    <location>
        <begin position="1"/>
        <end position="20"/>
    </location>
</feature>
<keyword evidence="1" id="KW-0472">Membrane</keyword>
<evidence type="ECO:0000313" key="3">
    <source>
        <dbReference type="EMBL" id="KAA8570927.1"/>
    </source>
</evidence>
<keyword evidence="4" id="KW-1185">Reference proteome</keyword>
<keyword evidence="1" id="KW-0812">Transmembrane</keyword>
<name>A0A5M9JQF1_MONFR</name>
<gene>
    <name evidence="3" type="ORF">EYC84_000308</name>
</gene>
<evidence type="ECO:0000256" key="1">
    <source>
        <dbReference type="SAM" id="Phobius"/>
    </source>
</evidence>
<feature type="chain" id="PRO_5024376213" description="Mid2 domain-containing protein" evidence="2">
    <location>
        <begin position="21"/>
        <end position="153"/>
    </location>
</feature>
<evidence type="ECO:0000256" key="2">
    <source>
        <dbReference type="SAM" id="SignalP"/>
    </source>
</evidence>
<reference evidence="3 4" key="1">
    <citation type="submission" date="2019-06" db="EMBL/GenBank/DDBJ databases">
        <title>Genome Sequence of the Brown Rot Fungal Pathogen Monilinia fructicola.</title>
        <authorList>
            <person name="De Miccolis Angelini R.M."/>
            <person name="Landi L."/>
            <person name="Abate D."/>
            <person name="Pollastro S."/>
            <person name="Romanazzi G."/>
            <person name="Faretra F."/>
        </authorList>
    </citation>
    <scope>NUCLEOTIDE SEQUENCE [LARGE SCALE GENOMIC DNA]</scope>
    <source>
        <strain evidence="3 4">Mfrc123</strain>
    </source>
</reference>
<proteinExistence type="predicted"/>
<dbReference type="Proteomes" id="UP000322873">
    <property type="component" value="Unassembled WGS sequence"/>
</dbReference>
<sequence>MYTLSVILPILLLAFPMTIATVESDIATVQNDFPQPSQSNSSQEQRDFDSETRRALTVHMVISAIILVAFILIMIGLARIASRRPQQRRTQFVGNAYNGSGVRATAVPPYGVENDDYLPAYSSEPVRGKLLLPNHRKDLHNLHQRIYRRIWFE</sequence>
<dbReference type="EMBL" id="VICG01000006">
    <property type="protein sequence ID" value="KAA8570927.1"/>
    <property type="molecule type" value="Genomic_DNA"/>
</dbReference>
<keyword evidence="1" id="KW-1133">Transmembrane helix</keyword>
<keyword evidence="2" id="KW-0732">Signal</keyword>
<organism evidence="3 4">
    <name type="scientific">Monilinia fructicola</name>
    <name type="common">Brown rot fungus</name>
    <name type="synonym">Ciboria fructicola</name>
    <dbReference type="NCBI Taxonomy" id="38448"/>
    <lineage>
        <taxon>Eukaryota</taxon>
        <taxon>Fungi</taxon>
        <taxon>Dikarya</taxon>
        <taxon>Ascomycota</taxon>
        <taxon>Pezizomycotina</taxon>
        <taxon>Leotiomycetes</taxon>
        <taxon>Helotiales</taxon>
        <taxon>Sclerotiniaceae</taxon>
        <taxon>Monilinia</taxon>
    </lineage>
</organism>